<organism evidence="10 11">
    <name type="scientific">Enteractinococcus helveticum</name>
    <dbReference type="NCBI Taxonomy" id="1837282"/>
    <lineage>
        <taxon>Bacteria</taxon>
        <taxon>Bacillati</taxon>
        <taxon>Actinomycetota</taxon>
        <taxon>Actinomycetes</taxon>
        <taxon>Micrococcales</taxon>
        <taxon>Micrococcaceae</taxon>
    </lineage>
</organism>
<evidence type="ECO:0000256" key="6">
    <source>
        <dbReference type="ARBA" id="ARBA00022807"/>
    </source>
</evidence>
<comment type="caution">
    <text evidence="10">The sequence shown here is derived from an EMBL/GenBank/DDBJ whole genome shotgun (WGS) entry which is preliminary data.</text>
</comment>
<reference evidence="10 11" key="1">
    <citation type="submission" date="2016-04" db="EMBL/GenBank/DDBJ databases">
        <title>First whole genome shotgun sequence of the bacterium Enteractinococcus sp. strain UASWS1574.</title>
        <authorList>
            <person name="Crovadore J."/>
            <person name="Chablais R."/>
            <person name="Lefort F."/>
        </authorList>
    </citation>
    <scope>NUCLEOTIDE SEQUENCE [LARGE SCALE GENOMIC DNA]</scope>
    <source>
        <strain evidence="10 11">UASWS1574</strain>
    </source>
</reference>
<evidence type="ECO:0000313" key="10">
    <source>
        <dbReference type="EMBL" id="OAV59973.1"/>
    </source>
</evidence>
<accession>A0A1B7LXT5</accession>
<dbReference type="GO" id="GO:0006508">
    <property type="term" value="P:proteolysis"/>
    <property type="evidence" value="ECO:0007669"/>
    <property type="project" value="UniProtKB-KW"/>
</dbReference>
<feature type="region of interest" description="Disordered" evidence="7">
    <location>
        <begin position="55"/>
        <end position="75"/>
    </location>
</feature>
<dbReference type="PROSITE" id="PS51782">
    <property type="entry name" value="LYSM"/>
    <property type="match status" value="1"/>
</dbReference>
<comment type="similarity">
    <text evidence="1">Belongs to the peptidase C40 family.</text>
</comment>
<dbReference type="PROSITE" id="PS51935">
    <property type="entry name" value="NLPC_P60"/>
    <property type="match status" value="1"/>
</dbReference>
<feature type="compositionally biased region" description="Low complexity" evidence="7">
    <location>
        <begin position="57"/>
        <end position="74"/>
    </location>
</feature>
<dbReference type="SUPFAM" id="SSF54106">
    <property type="entry name" value="LysM domain"/>
    <property type="match status" value="1"/>
</dbReference>
<dbReference type="InterPro" id="IPR038765">
    <property type="entry name" value="Papain-like_cys_pep_sf"/>
</dbReference>
<dbReference type="PANTHER" id="PTHR47053:SF1">
    <property type="entry name" value="MUREIN DD-ENDOPEPTIDASE MEPH-RELATED"/>
    <property type="match status" value="1"/>
</dbReference>
<keyword evidence="2" id="KW-0645">Protease</keyword>
<evidence type="ECO:0000256" key="2">
    <source>
        <dbReference type="ARBA" id="ARBA00022670"/>
    </source>
</evidence>
<protein>
    <submittedName>
        <fullName evidence="10">Uncharacterized protein</fullName>
    </submittedName>
</protein>
<dbReference type="InterPro" id="IPR036779">
    <property type="entry name" value="LysM_dom_sf"/>
</dbReference>
<dbReference type="EMBL" id="LXEY01000021">
    <property type="protein sequence ID" value="OAV59973.1"/>
    <property type="molecule type" value="Genomic_DNA"/>
</dbReference>
<dbReference type="PANTHER" id="PTHR47053">
    <property type="entry name" value="MUREIN DD-ENDOPEPTIDASE MEPH-RELATED"/>
    <property type="match status" value="1"/>
</dbReference>
<dbReference type="GO" id="GO:0008234">
    <property type="term" value="F:cysteine-type peptidase activity"/>
    <property type="evidence" value="ECO:0007669"/>
    <property type="project" value="UniProtKB-KW"/>
</dbReference>
<dbReference type="InterPro" id="IPR018392">
    <property type="entry name" value="LysM"/>
</dbReference>
<evidence type="ECO:0000313" key="11">
    <source>
        <dbReference type="Proteomes" id="UP000078292"/>
    </source>
</evidence>
<dbReference type="Gene3D" id="3.90.1720.10">
    <property type="entry name" value="endopeptidase domain like (from Nostoc punctiforme)"/>
    <property type="match status" value="1"/>
</dbReference>
<dbReference type="STRING" id="1837282.A6F49_14645"/>
<dbReference type="Pfam" id="PF01476">
    <property type="entry name" value="LysM"/>
    <property type="match status" value="1"/>
</dbReference>
<evidence type="ECO:0000259" key="8">
    <source>
        <dbReference type="PROSITE" id="PS51782"/>
    </source>
</evidence>
<dbReference type="RefSeq" id="WP_052504955.1">
    <property type="nucleotide sequence ID" value="NZ_LXEY01000021.1"/>
</dbReference>
<dbReference type="CDD" id="cd00118">
    <property type="entry name" value="LysM"/>
    <property type="match status" value="1"/>
</dbReference>
<keyword evidence="11" id="KW-1185">Reference proteome</keyword>
<gene>
    <name evidence="10" type="ORF">A6F49_14645</name>
</gene>
<dbReference type="InterPro" id="IPR000064">
    <property type="entry name" value="NLP_P60_dom"/>
</dbReference>
<keyword evidence="4" id="KW-0677">Repeat</keyword>
<proteinExistence type="inferred from homology"/>
<evidence type="ECO:0000256" key="3">
    <source>
        <dbReference type="ARBA" id="ARBA00022729"/>
    </source>
</evidence>
<evidence type="ECO:0000256" key="5">
    <source>
        <dbReference type="ARBA" id="ARBA00022801"/>
    </source>
</evidence>
<feature type="domain" description="NlpC/P60" evidence="9">
    <location>
        <begin position="158"/>
        <end position="285"/>
    </location>
</feature>
<dbReference type="AlphaFoldDB" id="A0A1B7LXT5"/>
<dbReference type="OrthoDB" id="5177647at2"/>
<dbReference type="Pfam" id="PF00877">
    <property type="entry name" value="NLPC_P60"/>
    <property type="match status" value="1"/>
</dbReference>
<dbReference type="SUPFAM" id="SSF54001">
    <property type="entry name" value="Cysteine proteinases"/>
    <property type="match status" value="1"/>
</dbReference>
<evidence type="ECO:0000259" key="9">
    <source>
        <dbReference type="PROSITE" id="PS51935"/>
    </source>
</evidence>
<dbReference type="Gene3D" id="3.10.350.10">
    <property type="entry name" value="LysM domain"/>
    <property type="match status" value="1"/>
</dbReference>
<dbReference type="Proteomes" id="UP000078292">
    <property type="component" value="Unassembled WGS sequence"/>
</dbReference>
<keyword evidence="3" id="KW-0732">Signal</keyword>
<evidence type="ECO:0000256" key="7">
    <source>
        <dbReference type="SAM" id="MobiDB-lite"/>
    </source>
</evidence>
<evidence type="ECO:0000256" key="1">
    <source>
        <dbReference type="ARBA" id="ARBA00007074"/>
    </source>
</evidence>
<feature type="domain" description="LysM" evidence="8">
    <location>
        <begin position="75"/>
        <end position="119"/>
    </location>
</feature>
<name>A0A1B7LXT5_9MICC</name>
<evidence type="ECO:0000256" key="4">
    <source>
        <dbReference type="ARBA" id="ARBA00022737"/>
    </source>
</evidence>
<keyword evidence="6" id="KW-0788">Thiol protease</keyword>
<dbReference type="InterPro" id="IPR051202">
    <property type="entry name" value="Peptidase_C40"/>
</dbReference>
<dbReference type="SMART" id="SM00257">
    <property type="entry name" value="LysM"/>
    <property type="match status" value="1"/>
</dbReference>
<keyword evidence="5" id="KW-0378">Hydrolase</keyword>
<sequence length="285" mass="28874">MSYPTRRARIEAEKAQQLALRSKRSKKFSLGVASLATAASATFFGMAPANAALDDVPAPSSSQADTASQSSSAAGTYTVQSGDTLSAIARSQGVSLNELLNANDLSASSIIYPGDVLKLSGSSSSSSSSSNSSQGSSSSQSAQFASASSVSTASVSASGPKAAAIDKALDIVNSGAAYQYGGNGPSAYDCSGFTKAAFAAAGIELPRVSSAQYSQAKSYVSLDNLQAGDLVFWSNNGSASGIYHVAVYVGDGKIAQARNPQAGISVDSLSTYTKYNPPLNTAARY</sequence>